<dbReference type="PANTHER" id="PTHR30244:SF34">
    <property type="entry name" value="DTDP-4-AMINO-4,6-DIDEOXYGALACTOSE TRANSAMINASE"/>
    <property type="match status" value="1"/>
</dbReference>
<dbReference type="InterPro" id="IPR015421">
    <property type="entry name" value="PyrdxlP-dep_Trfase_major"/>
</dbReference>
<dbReference type="RefSeq" id="WP_129132956.1">
    <property type="nucleotide sequence ID" value="NZ_SDHW01000011.1"/>
</dbReference>
<dbReference type="GO" id="GO:0000271">
    <property type="term" value="P:polysaccharide biosynthetic process"/>
    <property type="evidence" value="ECO:0007669"/>
    <property type="project" value="TreeGrafter"/>
</dbReference>
<evidence type="ECO:0000256" key="2">
    <source>
        <dbReference type="PIRSR" id="PIRSR000390-1"/>
    </source>
</evidence>
<proteinExistence type="inferred from homology"/>
<dbReference type="InterPro" id="IPR000653">
    <property type="entry name" value="DegT/StrS_aminotransferase"/>
</dbReference>
<dbReference type="SUPFAM" id="SSF53383">
    <property type="entry name" value="PLP-dependent transferases"/>
    <property type="match status" value="1"/>
</dbReference>
<dbReference type="InterPro" id="IPR015424">
    <property type="entry name" value="PyrdxlP-dep_Trfase"/>
</dbReference>
<keyword evidence="3 4" id="KW-0663">Pyridoxal phosphate</keyword>
<evidence type="ECO:0000256" key="3">
    <source>
        <dbReference type="PIRSR" id="PIRSR000390-2"/>
    </source>
</evidence>
<dbReference type="Gene3D" id="3.40.640.10">
    <property type="entry name" value="Type I PLP-dependent aspartate aminotransferase-like (Major domain)"/>
    <property type="match status" value="1"/>
</dbReference>
<evidence type="ECO:0000313" key="5">
    <source>
        <dbReference type="EMBL" id="RXK57436.1"/>
    </source>
</evidence>
<comment type="similarity">
    <text evidence="1 4">Belongs to the DegT/DnrJ/EryC1 family.</text>
</comment>
<gene>
    <name evidence="5" type="primary">rffA</name>
    <name evidence="5" type="ORF">ESA94_21120</name>
</gene>
<feature type="modified residue" description="N6-(pyridoxal phosphate)lysine" evidence="3">
    <location>
        <position position="180"/>
    </location>
</feature>
<dbReference type="PANTHER" id="PTHR30244">
    <property type="entry name" value="TRANSAMINASE"/>
    <property type="match status" value="1"/>
</dbReference>
<sequence>MILLSKPAVELNDGVLLQDAVLQMQQGQFHRSVTECENYLQQQYNTTAFLTPSCTAALEIAALTLQLKPGDEVIVPSYTFVGTVTPFTKLGVTIRFADSTATHPNVDVESIKQKLSEKTKAIVVVHYAGVACAMNELLSLAADAGVPVLEDAAHCIGAKYNNQYLGTIGGLGAISFDSQKNISCLQGGALFVNNHNYLPIAETVRYNGTNKAAFLRKETTSFEWVGNGGNYEISNISAALLVQQLKRTQEINRQRLNMWQHYFTALEPLQANGFIALPAVPSYAQHNAHVFYVLLPDANKRNSFIAFMQSKGIQVLFHYLALHRSPYMQAQQVNDHLPYAGQFEERLVRLPLHTQLSKEEQQKVINSVYSFFEQ</sequence>
<dbReference type="PIRSF" id="PIRSF000390">
    <property type="entry name" value="PLP_StrS"/>
    <property type="match status" value="1"/>
</dbReference>
<organism evidence="5 6">
    <name type="scientific">Lacibacter luteus</name>
    <dbReference type="NCBI Taxonomy" id="2508719"/>
    <lineage>
        <taxon>Bacteria</taxon>
        <taxon>Pseudomonadati</taxon>
        <taxon>Bacteroidota</taxon>
        <taxon>Chitinophagia</taxon>
        <taxon>Chitinophagales</taxon>
        <taxon>Chitinophagaceae</taxon>
        <taxon>Lacibacter</taxon>
    </lineage>
</organism>
<reference evidence="5 6" key="1">
    <citation type="submission" date="2019-01" db="EMBL/GenBank/DDBJ databases">
        <title>Lacibacter sp. strain TTM-7.</title>
        <authorList>
            <person name="Chen W.-M."/>
        </authorList>
    </citation>
    <scope>NUCLEOTIDE SEQUENCE [LARGE SCALE GENOMIC DNA]</scope>
    <source>
        <strain evidence="5 6">TTM-7</strain>
    </source>
</reference>
<evidence type="ECO:0000256" key="1">
    <source>
        <dbReference type="ARBA" id="ARBA00037999"/>
    </source>
</evidence>
<dbReference type="OrthoDB" id="9810913at2"/>
<evidence type="ECO:0000313" key="6">
    <source>
        <dbReference type="Proteomes" id="UP000290204"/>
    </source>
</evidence>
<keyword evidence="5" id="KW-0032">Aminotransferase</keyword>
<evidence type="ECO:0000256" key="4">
    <source>
        <dbReference type="RuleBase" id="RU004508"/>
    </source>
</evidence>
<protein>
    <submittedName>
        <fullName evidence="5">dTDP-4-amino-4,6-dideoxygalactose transaminase</fullName>
        <ecNumber evidence="5">2.6.1.59</ecNumber>
    </submittedName>
</protein>
<feature type="active site" description="Proton acceptor" evidence="2">
    <location>
        <position position="180"/>
    </location>
</feature>
<dbReference type="AlphaFoldDB" id="A0A4Q1CD79"/>
<dbReference type="EC" id="2.6.1.59" evidence="5"/>
<keyword evidence="6" id="KW-1185">Reference proteome</keyword>
<dbReference type="CDD" id="cd00616">
    <property type="entry name" value="AHBA_syn"/>
    <property type="match status" value="1"/>
</dbReference>
<dbReference type="Proteomes" id="UP000290204">
    <property type="component" value="Unassembled WGS sequence"/>
</dbReference>
<name>A0A4Q1CD79_9BACT</name>
<comment type="caution">
    <text evidence="5">The sequence shown here is derived from an EMBL/GenBank/DDBJ whole genome shotgun (WGS) entry which is preliminary data.</text>
</comment>
<dbReference type="InterPro" id="IPR015422">
    <property type="entry name" value="PyrdxlP-dep_Trfase_small"/>
</dbReference>
<dbReference type="NCBIfam" id="NF008687">
    <property type="entry name" value="PRK11706.1"/>
    <property type="match status" value="1"/>
</dbReference>
<dbReference type="EMBL" id="SDHW01000011">
    <property type="protein sequence ID" value="RXK57436.1"/>
    <property type="molecule type" value="Genomic_DNA"/>
</dbReference>
<dbReference type="Gene3D" id="3.90.1150.10">
    <property type="entry name" value="Aspartate Aminotransferase, domain 1"/>
    <property type="match status" value="1"/>
</dbReference>
<dbReference type="GO" id="GO:0019180">
    <property type="term" value="F:dTDP-4-amino-4,6-dideoxygalactose transaminase activity"/>
    <property type="evidence" value="ECO:0007669"/>
    <property type="project" value="UniProtKB-EC"/>
</dbReference>
<keyword evidence="5" id="KW-0808">Transferase</keyword>
<dbReference type="Pfam" id="PF01041">
    <property type="entry name" value="DegT_DnrJ_EryC1"/>
    <property type="match status" value="1"/>
</dbReference>
<accession>A0A4Q1CD79</accession>
<dbReference type="GO" id="GO:0030170">
    <property type="term" value="F:pyridoxal phosphate binding"/>
    <property type="evidence" value="ECO:0007669"/>
    <property type="project" value="TreeGrafter"/>
</dbReference>